<dbReference type="InterPro" id="IPR037944">
    <property type="entry name" value="PRX5-like"/>
</dbReference>
<keyword evidence="3 7" id="KW-0049">Antioxidant</keyword>
<reference evidence="9" key="1">
    <citation type="journal article" date="2020" name="Stud. Mycol.">
        <title>101 Dothideomycetes genomes: a test case for predicting lifestyles and emergence of pathogens.</title>
        <authorList>
            <person name="Haridas S."/>
            <person name="Albert R."/>
            <person name="Binder M."/>
            <person name="Bloem J."/>
            <person name="Labutti K."/>
            <person name="Salamov A."/>
            <person name="Andreopoulos B."/>
            <person name="Baker S."/>
            <person name="Barry K."/>
            <person name="Bills G."/>
            <person name="Bluhm B."/>
            <person name="Cannon C."/>
            <person name="Castanera R."/>
            <person name="Culley D."/>
            <person name="Daum C."/>
            <person name="Ezra D."/>
            <person name="Gonzalez J."/>
            <person name="Henrissat B."/>
            <person name="Kuo A."/>
            <person name="Liang C."/>
            <person name="Lipzen A."/>
            <person name="Lutzoni F."/>
            <person name="Magnuson J."/>
            <person name="Mondo S."/>
            <person name="Nolan M."/>
            <person name="Ohm R."/>
            <person name="Pangilinan J."/>
            <person name="Park H.-J."/>
            <person name="Ramirez L."/>
            <person name="Alfaro M."/>
            <person name="Sun H."/>
            <person name="Tritt A."/>
            <person name="Yoshinaga Y."/>
            <person name="Zwiers L.-H."/>
            <person name="Turgeon B."/>
            <person name="Goodwin S."/>
            <person name="Spatafora J."/>
            <person name="Crous P."/>
            <person name="Grigoriev I."/>
        </authorList>
    </citation>
    <scope>NUCLEOTIDE SEQUENCE</scope>
    <source>
        <strain evidence="9">CBS 121739</strain>
    </source>
</reference>
<dbReference type="GO" id="GO:0005829">
    <property type="term" value="C:cytosol"/>
    <property type="evidence" value="ECO:0007669"/>
    <property type="project" value="TreeGrafter"/>
</dbReference>
<dbReference type="InterPro" id="IPR013766">
    <property type="entry name" value="Thioredoxin_domain"/>
</dbReference>
<dbReference type="AlphaFoldDB" id="A0A6A6VV63"/>
<dbReference type="GO" id="GO:0034599">
    <property type="term" value="P:cellular response to oxidative stress"/>
    <property type="evidence" value="ECO:0007669"/>
    <property type="project" value="InterPro"/>
</dbReference>
<evidence type="ECO:0000256" key="2">
    <source>
        <dbReference type="ARBA" id="ARBA00022559"/>
    </source>
</evidence>
<evidence type="ECO:0000256" key="3">
    <source>
        <dbReference type="ARBA" id="ARBA00022862"/>
    </source>
</evidence>
<accession>A0A6A6VV63</accession>
<evidence type="ECO:0000256" key="4">
    <source>
        <dbReference type="ARBA" id="ARBA00023002"/>
    </source>
</evidence>
<dbReference type="PANTHER" id="PTHR10430">
    <property type="entry name" value="PEROXIREDOXIN"/>
    <property type="match status" value="1"/>
</dbReference>
<dbReference type="GO" id="GO:0042744">
    <property type="term" value="P:hydrogen peroxide catabolic process"/>
    <property type="evidence" value="ECO:0007669"/>
    <property type="project" value="TreeGrafter"/>
</dbReference>
<evidence type="ECO:0000256" key="7">
    <source>
        <dbReference type="RuleBase" id="RU366011"/>
    </source>
</evidence>
<dbReference type="InterPro" id="IPR036249">
    <property type="entry name" value="Thioredoxin-like_sf"/>
</dbReference>
<dbReference type="Pfam" id="PF08534">
    <property type="entry name" value="Redoxin"/>
    <property type="match status" value="1"/>
</dbReference>
<evidence type="ECO:0000256" key="1">
    <source>
        <dbReference type="ARBA" id="ARBA00010505"/>
    </source>
</evidence>
<name>A0A6A6VV63_9PEZI</name>
<dbReference type="OrthoDB" id="1882547at2759"/>
<keyword evidence="2 7" id="KW-0575">Peroxidase</keyword>
<feature type="active site" description="Cysteine sulfenic acid (-SOH) intermediate" evidence="6">
    <location>
        <position position="60"/>
    </location>
</feature>
<dbReference type="RefSeq" id="XP_033595961.1">
    <property type="nucleotide sequence ID" value="XM_033742157.1"/>
</dbReference>
<evidence type="ECO:0000259" key="8">
    <source>
        <dbReference type="PROSITE" id="PS51352"/>
    </source>
</evidence>
<dbReference type="SUPFAM" id="SSF52833">
    <property type="entry name" value="Thioredoxin-like"/>
    <property type="match status" value="1"/>
</dbReference>
<dbReference type="GO" id="GO:0005777">
    <property type="term" value="C:peroxisome"/>
    <property type="evidence" value="ECO:0007669"/>
    <property type="project" value="TreeGrafter"/>
</dbReference>
<dbReference type="GO" id="GO:0045454">
    <property type="term" value="P:cell redox homeostasis"/>
    <property type="evidence" value="ECO:0007669"/>
    <property type="project" value="TreeGrafter"/>
</dbReference>
<dbReference type="Gene3D" id="3.40.30.10">
    <property type="entry name" value="Glutaredoxin"/>
    <property type="match status" value="1"/>
</dbReference>
<feature type="domain" description="Thioredoxin" evidence="8">
    <location>
        <begin position="20"/>
        <end position="176"/>
    </location>
</feature>
<evidence type="ECO:0000256" key="6">
    <source>
        <dbReference type="PIRSR" id="PIRSR637944-1"/>
    </source>
</evidence>
<comment type="similarity">
    <text evidence="1 7">Belongs to the peroxiredoxin family. Prx5 subfamily.</text>
</comment>
<dbReference type="PANTHER" id="PTHR10430:SF39">
    <property type="entry name" value="PEROXISOMAL MEMBRANE ASSOCIATED PROTEIN 20"/>
    <property type="match status" value="1"/>
</dbReference>
<keyword evidence="5 7" id="KW-0676">Redox-active center</keyword>
<keyword evidence="4 7" id="KW-0560">Oxidoreductase</keyword>
<dbReference type="CDD" id="cd03013">
    <property type="entry name" value="PRX5_like"/>
    <property type="match status" value="1"/>
</dbReference>
<evidence type="ECO:0000313" key="10">
    <source>
        <dbReference type="Proteomes" id="UP000799437"/>
    </source>
</evidence>
<dbReference type="PROSITE" id="PS51352">
    <property type="entry name" value="THIOREDOXIN_2"/>
    <property type="match status" value="1"/>
</dbReference>
<protein>
    <submittedName>
        <fullName evidence="9">Redoxin</fullName>
    </submittedName>
</protein>
<dbReference type="GO" id="GO:0008379">
    <property type="term" value="F:thioredoxin peroxidase activity"/>
    <property type="evidence" value="ECO:0007669"/>
    <property type="project" value="InterPro"/>
</dbReference>
<gene>
    <name evidence="9" type="ORF">EJ05DRAFT_445031</name>
</gene>
<dbReference type="InterPro" id="IPR013740">
    <property type="entry name" value="Redoxin"/>
</dbReference>
<organism evidence="9 10">
    <name type="scientific">Pseudovirgaria hyperparasitica</name>
    <dbReference type="NCBI Taxonomy" id="470096"/>
    <lineage>
        <taxon>Eukaryota</taxon>
        <taxon>Fungi</taxon>
        <taxon>Dikarya</taxon>
        <taxon>Ascomycota</taxon>
        <taxon>Pezizomycotina</taxon>
        <taxon>Dothideomycetes</taxon>
        <taxon>Dothideomycetes incertae sedis</taxon>
        <taxon>Acrospermales</taxon>
        <taxon>Acrospermaceae</taxon>
        <taxon>Pseudovirgaria</taxon>
    </lineage>
</organism>
<dbReference type="Proteomes" id="UP000799437">
    <property type="component" value="Unassembled WGS sequence"/>
</dbReference>
<dbReference type="EMBL" id="ML996584">
    <property type="protein sequence ID" value="KAF2753510.1"/>
    <property type="molecule type" value="Genomic_DNA"/>
</dbReference>
<sequence length="176" mass="18216">MSGLIDKIKSGSHKAIATGASISSTVALKEKNPEQGTVVISQLTGKNIIVGVPGAFTPPCSSQVPGYIENAQAFVEKGVAGIYIVAVNDAFTTQAWKEKLTGGAEAPPAVHFLADDTGAFTKEIGMSFDATGLLGGPRSQRYVAVLDGPIVKQIYVEDAAPSVTVTKAENVLQALN</sequence>
<comment type="function">
    <text evidence="7">Thiol-specific peroxidase that catalyzes the reduction of hydrogen peroxide and organic hydroperoxides to water and alcohols, respectively. Plays a role in cell protection against oxidative stress by detoxifying peroxides.</text>
</comment>
<evidence type="ECO:0000256" key="5">
    <source>
        <dbReference type="ARBA" id="ARBA00023284"/>
    </source>
</evidence>
<proteinExistence type="inferred from homology"/>
<dbReference type="GeneID" id="54483211"/>
<evidence type="ECO:0000313" key="9">
    <source>
        <dbReference type="EMBL" id="KAF2753510.1"/>
    </source>
</evidence>
<keyword evidence="10" id="KW-1185">Reference proteome</keyword>
<dbReference type="GO" id="GO:0005739">
    <property type="term" value="C:mitochondrion"/>
    <property type="evidence" value="ECO:0007669"/>
    <property type="project" value="TreeGrafter"/>
</dbReference>